<sequence>MGTGADQVARGDHLHDARYYLSTKKFIECLESGDPLPGSDAGPIFHPDYPDILTWQTFGAWSGYATTRIGSYLWDSADWWRPGYVQTGVTNLSMTTYAALWHWALSRGRVVALGSWAAGYLLFADNGDGTFRTPNLQGLFPRVWPGGVYDPGRGLGSLQGDAIRNIHGSIAFGELFGANPLMCTLANGAFNTTATTAYFAGGNGGGTYTRNMYANLNAANQVPTAGENRPVNTSLPLYLCAE</sequence>
<reference evidence="1" key="1">
    <citation type="submission" date="2019-02" db="EMBL/GenBank/DDBJ databases">
        <authorList>
            <person name="Gruber-Vodicka R. H."/>
            <person name="Seah K. B. B."/>
        </authorList>
    </citation>
    <scope>NUCLEOTIDE SEQUENCE</scope>
    <source>
        <strain evidence="1">BECK_S313</strain>
    </source>
</reference>
<evidence type="ECO:0000313" key="1">
    <source>
        <dbReference type="EMBL" id="VFK25205.1"/>
    </source>
</evidence>
<name>A0A450X7D6_9GAMM</name>
<gene>
    <name evidence="1" type="ORF">BECKLPF1236B_GA0070989_14642</name>
</gene>
<proteinExistence type="predicted"/>
<dbReference type="EMBL" id="CAADFK010000464">
    <property type="protein sequence ID" value="VFK25205.1"/>
    <property type="molecule type" value="Genomic_DNA"/>
</dbReference>
<evidence type="ECO:0008006" key="2">
    <source>
        <dbReference type="Google" id="ProtNLM"/>
    </source>
</evidence>
<dbReference type="SUPFAM" id="SSF88874">
    <property type="entry name" value="Receptor-binding domain of short tail fibre protein gp12"/>
    <property type="match status" value="1"/>
</dbReference>
<protein>
    <recommendedName>
        <fullName evidence="2">Phage Tail Collar Domain</fullName>
    </recommendedName>
</protein>
<accession>A0A450X7D6</accession>
<organism evidence="1">
    <name type="scientific">Candidatus Kentrum sp. LPFa</name>
    <dbReference type="NCBI Taxonomy" id="2126335"/>
    <lineage>
        <taxon>Bacteria</taxon>
        <taxon>Pseudomonadati</taxon>
        <taxon>Pseudomonadota</taxon>
        <taxon>Gammaproteobacteria</taxon>
        <taxon>Candidatus Kentrum</taxon>
    </lineage>
</organism>
<dbReference type="AlphaFoldDB" id="A0A450X7D6"/>